<organism evidence="1 2">
    <name type="scientific">Setomelanomma holmii</name>
    <dbReference type="NCBI Taxonomy" id="210430"/>
    <lineage>
        <taxon>Eukaryota</taxon>
        <taxon>Fungi</taxon>
        <taxon>Dikarya</taxon>
        <taxon>Ascomycota</taxon>
        <taxon>Pezizomycotina</taxon>
        <taxon>Dothideomycetes</taxon>
        <taxon>Pleosporomycetidae</taxon>
        <taxon>Pleosporales</taxon>
        <taxon>Pleosporineae</taxon>
        <taxon>Phaeosphaeriaceae</taxon>
        <taxon>Setomelanomma</taxon>
    </lineage>
</organism>
<evidence type="ECO:0000313" key="1">
    <source>
        <dbReference type="EMBL" id="KAF2033094.1"/>
    </source>
</evidence>
<comment type="caution">
    <text evidence="1">The sequence shown here is derived from an EMBL/GenBank/DDBJ whole genome shotgun (WGS) entry which is preliminary data.</text>
</comment>
<name>A0A9P4HF31_9PLEO</name>
<gene>
    <name evidence="1" type="ORF">EK21DRAFT_59189</name>
</gene>
<dbReference type="GO" id="GO:0008757">
    <property type="term" value="F:S-adenosylmethionine-dependent methyltransferase activity"/>
    <property type="evidence" value="ECO:0007669"/>
    <property type="project" value="UniProtKB-ARBA"/>
</dbReference>
<dbReference type="Proteomes" id="UP000799777">
    <property type="component" value="Unassembled WGS sequence"/>
</dbReference>
<dbReference type="CDD" id="cd02440">
    <property type="entry name" value="AdoMet_MTases"/>
    <property type="match status" value="1"/>
</dbReference>
<proteinExistence type="predicted"/>
<dbReference type="Pfam" id="PF10294">
    <property type="entry name" value="Methyltransf_16"/>
    <property type="match status" value="1"/>
</dbReference>
<evidence type="ECO:0000313" key="2">
    <source>
        <dbReference type="Proteomes" id="UP000799777"/>
    </source>
</evidence>
<dbReference type="OrthoDB" id="433955at2759"/>
<accession>A0A9P4HF31</accession>
<keyword evidence="2" id="KW-1185">Reference proteome</keyword>
<dbReference type="AlphaFoldDB" id="A0A9P4HF31"/>
<protein>
    <submittedName>
        <fullName evidence="1">Uncharacterized protein</fullName>
    </submittedName>
</protein>
<dbReference type="PANTHER" id="PTHR14614">
    <property type="entry name" value="HEPATOCELLULAR CARCINOMA-ASSOCIATED ANTIGEN"/>
    <property type="match status" value="1"/>
</dbReference>
<sequence length="395" mass="42956">MSVSLSGPCLPPSSSLPPIRQITTSSEEQITTALRNLQTLYCPLRLPTAILKPTPRWKHISAASTPSPVDSGYVSRDENQVEDDIAASEEVTAALRADPFESTFATRWLTSIIARAEDMEFEEDVKSTMVDDAAFILSSFSDPPNQDEEEALTREFSFSMSNGEEVEVTLNDAPLSGTDHTDVGLQSWGASIVLSDMMCARPARFGLTSQSLPEDAKIIELGAGTGLVSLTLAKLLPRFDVLNADIAATDYHPAVLENCKMNIASNFPTATNKKAVHTMLLDWSQPHSTLKATADMLIASDVVYAPEHAAWLRDCAAYLLKPCGVFWLMVTEREAGKFAGIPDTAEAAFAAGLCPRGDDGGTFKILEKQWVDKRRGIGRGDESGYNLYRIGWASE</sequence>
<dbReference type="EMBL" id="ML978168">
    <property type="protein sequence ID" value="KAF2033094.1"/>
    <property type="molecule type" value="Genomic_DNA"/>
</dbReference>
<reference evidence="1" key="1">
    <citation type="journal article" date="2020" name="Stud. Mycol.">
        <title>101 Dothideomycetes genomes: a test case for predicting lifestyles and emergence of pathogens.</title>
        <authorList>
            <person name="Haridas S."/>
            <person name="Albert R."/>
            <person name="Binder M."/>
            <person name="Bloem J."/>
            <person name="Labutti K."/>
            <person name="Salamov A."/>
            <person name="Andreopoulos B."/>
            <person name="Baker S."/>
            <person name="Barry K."/>
            <person name="Bills G."/>
            <person name="Bluhm B."/>
            <person name="Cannon C."/>
            <person name="Castanera R."/>
            <person name="Culley D."/>
            <person name="Daum C."/>
            <person name="Ezra D."/>
            <person name="Gonzalez J."/>
            <person name="Henrissat B."/>
            <person name="Kuo A."/>
            <person name="Liang C."/>
            <person name="Lipzen A."/>
            <person name="Lutzoni F."/>
            <person name="Magnuson J."/>
            <person name="Mondo S."/>
            <person name="Nolan M."/>
            <person name="Ohm R."/>
            <person name="Pangilinan J."/>
            <person name="Park H.-J."/>
            <person name="Ramirez L."/>
            <person name="Alfaro M."/>
            <person name="Sun H."/>
            <person name="Tritt A."/>
            <person name="Yoshinaga Y."/>
            <person name="Zwiers L.-H."/>
            <person name="Turgeon B."/>
            <person name="Goodwin S."/>
            <person name="Spatafora J."/>
            <person name="Crous P."/>
            <person name="Grigoriev I."/>
        </authorList>
    </citation>
    <scope>NUCLEOTIDE SEQUENCE</scope>
    <source>
        <strain evidence="1">CBS 110217</strain>
    </source>
</reference>
<dbReference type="InterPro" id="IPR029063">
    <property type="entry name" value="SAM-dependent_MTases_sf"/>
</dbReference>
<dbReference type="PANTHER" id="PTHR14614:SF147">
    <property type="entry name" value="S-ADENOSYLMETHIONINE-DEPENDENT METHYLTRANSFERASE OF THE SEVEN BETA-STRAND FAMILY"/>
    <property type="match status" value="1"/>
</dbReference>
<dbReference type="SUPFAM" id="SSF53335">
    <property type="entry name" value="S-adenosyl-L-methionine-dependent methyltransferases"/>
    <property type="match status" value="1"/>
</dbReference>
<dbReference type="Gene3D" id="3.40.50.150">
    <property type="entry name" value="Vaccinia Virus protein VP39"/>
    <property type="match status" value="1"/>
</dbReference>
<dbReference type="InterPro" id="IPR019410">
    <property type="entry name" value="Methyltransf_16"/>
</dbReference>